<feature type="region of interest" description="Disordered" evidence="1">
    <location>
        <begin position="512"/>
        <end position="546"/>
    </location>
</feature>
<keyword evidence="3" id="KW-1185">Reference proteome</keyword>
<dbReference type="OrthoDB" id="2246127at2759"/>
<evidence type="ECO:0000313" key="2">
    <source>
        <dbReference type="EMBL" id="THU84750.1"/>
    </source>
</evidence>
<evidence type="ECO:0000256" key="1">
    <source>
        <dbReference type="SAM" id="MobiDB-lite"/>
    </source>
</evidence>
<dbReference type="AlphaFoldDB" id="A0A4S8L879"/>
<reference evidence="2 3" key="1">
    <citation type="journal article" date="2019" name="Nat. Ecol. Evol.">
        <title>Megaphylogeny resolves global patterns of mushroom evolution.</title>
        <authorList>
            <person name="Varga T."/>
            <person name="Krizsan K."/>
            <person name="Foldi C."/>
            <person name="Dima B."/>
            <person name="Sanchez-Garcia M."/>
            <person name="Sanchez-Ramirez S."/>
            <person name="Szollosi G.J."/>
            <person name="Szarkandi J.G."/>
            <person name="Papp V."/>
            <person name="Albert L."/>
            <person name="Andreopoulos W."/>
            <person name="Angelini C."/>
            <person name="Antonin V."/>
            <person name="Barry K.W."/>
            <person name="Bougher N.L."/>
            <person name="Buchanan P."/>
            <person name="Buyck B."/>
            <person name="Bense V."/>
            <person name="Catcheside P."/>
            <person name="Chovatia M."/>
            <person name="Cooper J."/>
            <person name="Damon W."/>
            <person name="Desjardin D."/>
            <person name="Finy P."/>
            <person name="Geml J."/>
            <person name="Haridas S."/>
            <person name="Hughes K."/>
            <person name="Justo A."/>
            <person name="Karasinski D."/>
            <person name="Kautmanova I."/>
            <person name="Kiss B."/>
            <person name="Kocsube S."/>
            <person name="Kotiranta H."/>
            <person name="LaButti K.M."/>
            <person name="Lechner B.E."/>
            <person name="Liimatainen K."/>
            <person name="Lipzen A."/>
            <person name="Lukacs Z."/>
            <person name="Mihaltcheva S."/>
            <person name="Morgado L.N."/>
            <person name="Niskanen T."/>
            <person name="Noordeloos M.E."/>
            <person name="Ohm R.A."/>
            <person name="Ortiz-Santana B."/>
            <person name="Ovrebo C."/>
            <person name="Racz N."/>
            <person name="Riley R."/>
            <person name="Savchenko A."/>
            <person name="Shiryaev A."/>
            <person name="Soop K."/>
            <person name="Spirin V."/>
            <person name="Szebenyi C."/>
            <person name="Tomsovsky M."/>
            <person name="Tulloss R.E."/>
            <person name="Uehling J."/>
            <person name="Grigoriev I.V."/>
            <person name="Vagvolgyi C."/>
            <person name="Papp T."/>
            <person name="Martin F.M."/>
            <person name="Miettinen O."/>
            <person name="Hibbett D.S."/>
            <person name="Nagy L.G."/>
        </authorList>
    </citation>
    <scope>NUCLEOTIDE SEQUENCE [LARGE SCALE GENOMIC DNA]</scope>
    <source>
        <strain evidence="2 3">CBS 962.96</strain>
    </source>
</reference>
<feature type="compositionally biased region" description="Acidic residues" evidence="1">
    <location>
        <begin position="79"/>
        <end position="103"/>
    </location>
</feature>
<organism evidence="2 3">
    <name type="scientific">Dendrothele bispora (strain CBS 962.96)</name>
    <dbReference type="NCBI Taxonomy" id="1314807"/>
    <lineage>
        <taxon>Eukaryota</taxon>
        <taxon>Fungi</taxon>
        <taxon>Dikarya</taxon>
        <taxon>Basidiomycota</taxon>
        <taxon>Agaricomycotina</taxon>
        <taxon>Agaricomycetes</taxon>
        <taxon>Agaricomycetidae</taxon>
        <taxon>Agaricales</taxon>
        <taxon>Agaricales incertae sedis</taxon>
        <taxon>Dendrothele</taxon>
    </lineage>
</organism>
<gene>
    <name evidence="2" type="ORF">K435DRAFT_927244</name>
</gene>
<feature type="region of interest" description="Disordered" evidence="1">
    <location>
        <begin position="77"/>
        <end position="120"/>
    </location>
</feature>
<dbReference type="PANTHER" id="PTHR31912">
    <property type="entry name" value="IP13529P"/>
    <property type="match status" value="1"/>
</dbReference>
<sequence length="1183" mass="134560">MGALSLLESLQNGEDLQHNVELPEYDTGSSSPPLPDFFNLRDLANPLRRSERDEAIGNMANAMKALLLTRLEEVSEIGSDADENEEDYPDEDDQDEEFFDCNEDPTNMDAGPSRKRARNMDSTPIDPAWVPWKDRITCTLDILMHLPRSVFSEKQLDLLLWLLSINGISDVPSVKSMKTLNEKLQKLYGVNSIRREGALGHVYYVNDLSQMIAQEMANPQVRPHLHFYPEDTGKRLSEARQAKRWLEEIPDDLLTPMARIHDQDFFIYEPVMLQDSTCCIPTRWFERGGSLWAKCWRMQVVVSDQGVQGWNVFKSDDLEVCTSGFLKNFPNFRDDAHLYGIPSPEKLLNVYDALDPTQPPARWEHTNPADGNRWRKLAAGHRVVSFAIWMYCDDTSGNMSKKWNKHNSFLFMPAGLPRSESHKEYNVHFLCTSNIAPPLEMLDGIVEQLELAEENGIWAWDCELNEPVLVLPFVLALLGDNPMQSEFAAHIGLRGKYFCRVCWVKGTDAKDREAIPGEDPTTDARDDDLNADEGDESDARSDKKNKFSESFEQMLGRITSFIKPNTPRNKHETQDTLKSYLTEAKQLYTKTKIRNLRTETGVKDTYQDSFLDKLLNASGRKGSKTTKQSSLDEVIKTLPDDLKTTSPVWRIKGLDPHRDTPVEILHVVLLGFLKYMWRDLVQNQLKKNDARRSLLLARLKSVDVTGLNISSITEDTLVQYAGSLTGRDFRVIAQVVPGIIHDLKLSDDCRETWLALCKLVPLVWQPEIADIDEHIRILDHEIEHFLLCASRWTCRWFNKPKFHIFVHLPFHIRRFGPAILFATEAFESFNAVIRAKSVHSNRQAPSRDIAHAFAQGNRIRHTLSNGLFALSQEPSEHHETQPHSRKNRTAVMQFSSSAPSFSFKREDWTSVGMGVRSMLAYPSTVTRYLGLHFQKRSSFPDVLFPETVTGKIFPNSRPSQERASFKIASHVSILDDSAGDCPVYAHVIIRDIPSHATYVARAIEILQEVRSVATFSGQASSILVQVADVSNEAVAYRMPRIQYTNVYKLVEAKNIVCIVNAQHHCVGNGCKATASRTIRQEREETTKTYALIAHNNPDDCFLNTAQMRNAIHLQKFRIESPSLPAEQIISQSVRREIDIMKKVKRTAETAEYLIGGKSFQSQNSQPNLRVEALINSDNMLQCM</sequence>
<accession>A0A4S8L879</accession>
<feature type="compositionally biased region" description="Basic and acidic residues" evidence="1">
    <location>
        <begin position="537"/>
        <end position="546"/>
    </location>
</feature>
<proteinExistence type="predicted"/>
<dbReference type="PANTHER" id="PTHR31912:SF34">
    <property type="entry name" value="NOTOCHORD-RELATED PROTEIN"/>
    <property type="match status" value="1"/>
</dbReference>
<name>A0A4S8L879_DENBC</name>
<evidence type="ECO:0000313" key="3">
    <source>
        <dbReference type="Proteomes" id="UP000297245"/>
    </source>
</evidence>
<dbReference type="Proteomes" id="UP000297245">
    <property type="component" value="Unassembled WGS sequence"/>
</dbReference>
<dbReference type="EMBL" id="ML179582">
    <property type="protein sequence ID" value="THU84750.1"/>
    <property type="molecule type" value="Genomic_DNA"/>
</dbReference>
<protein>
    <submittedName>
        <fullName evidence="2">Uncharacterized protein</fullName>
    </submittedName>
</protein>